<feature type="coiled-coil region" evidence="1">
    <location>
        <begin position="18"/>
        <end position="95"/>
    </location>
</feature>
<evidence type="ECO:0000313" key="3">
    <source>
        <dbReference type="Proteomes" id="UP000198406"/>
    </source>
</evidence>
<dbReference type="AlphaFoldDB" id="A0A1Z5K918"/>
<keyword evidence="3" id="KW-1185">Reference proteome</keyword>
<accession>A0A1Z5K918</accession>
<organism evidence="2 3">
    <name type="scientific">Fistulifera solaris</name>
    <name type="common">Oleaginous diatom</name>
    <dbReference type="NCBI Taxonomy" id="1519565"/>
    <lineage>
        <taxon>Eukaryota</taxon>
        <taxon>Sar</taxon>
        <taxon>Stramenopiles</taxon>
        <taxon>Ochrophyta</taxon>
        <taxon>Bacillariophyta</taxon>
        <taxon>Bacillariophyceae</taxon>
        <taxon>Bacillariophycidae</taxon>
        <taxon>Naviculales</taxon>
        <taxon>Naviculaceae</taxon>
        <taxon>Fistulifera</taxon>
    </lineage>
</organism>
<reference evidence="2 3" key="1">
    <citation type="journal article" date="2015" name="Plant Cell">
        <title>Oil accumulation by the oleaginous diatom Fistulifera solaris as revealed by the genome and transcriptome.</title>
        <authorList>
            <person name="Tanaka T."/>
            <person name="Maeda Y."/>
            <person name="Veluchamy A."/>
            <person name="Tanaka M."/>
            <person name="Abida H."/>
            <person name="Marechal E."/>
            <person name="Bowler C."/>
            <person name="Muto M."/>
            <person name="Sunaga Y."/>
            <person name="Tanaka M."/>
            <person name="Yoshino T."/>
            <person name="Taniguchi T."/>
            <person name="Fukuda Y."/>
            <person name="Nemoto M."/>
            <person name="Matsumoto M."/>
            <person name="Wong P.S."/>
            <person name="Aburatani S."/>
            <person name="Fujibuchi W."/>
        </authorList>
    </citation>
    <scope>NUCLEOTIDE SEQUENCE [LARGE SCALE GENOMIC DNA]</scope>
    <source>
        <strain evidence="2 3">JPCC DA0580</strain>
    </source>
</reference>
<name>A0A1Z5K918_FISSO</name>
<sequence length="124" mass="14340">MDCRARIIVMDEQVESIMAEFERKKEEILSVARAERQQLGRDLNKDKCTYEEALHLKDVIMKKANDTLEVANNVVEKTVRELAEHRNELIRKTNNRIDDITADLAVVLDAYGWFPDESSDDESS</sequence>
<gene>
    <name evidence="2" type="ORF">FisN_11Hu350</name>
</gene>
<dbReference type="EMBL" id="BDSP01000190">
    <property type="protein sequence ID" value="GAX22759.1"/>
    <property type="molecule type" value="Genomic_DNA"/>
</dbReference>
<proteinExistence type="predicted"/>
<comment type="caution">
    <text evidence="2">The sequence shown here is derived from an EMBL/GenBank/DDBJ whole genome shotgun (WGS) entry which is preliminary data.</text>
</comment>
<evidence type="ECO:0000313" key="2">
    <source>
        <dbReference type="EMBL" id="GAX22759.1"/>
    </source>
</evidence>
<dbReference type="Proteomes" id="UP000198406">
    <property type="component" value="Unassembled WGS sequence"/>
</dbReference>
<dbReference type="InParanoid" id="A0A1Z5K918"/>
<evidence type="ECO:0000256" key="1">
    <source>
        <dbReference type="SAM" id="Coils"/>
    </source>
</evidence>
<keyword evidence="1" id="KW-0175">Coiled coil</keyword>
<protein>
    <submittedName>
        <fullName evidence="2">Uncharacterized protein</fullName>
    </submittedName>
</protein>